<proteinExistence type="predicted"/>
<keyword evidence="1" id="KW-0472">Membrane</keyword>
<evidence type="ECO:0000313" key="4">
    <source>
        <dbReference type="Proteomes" id="UP001519272"/>
    </source>
</evidence>
<evidence type="ECO:0000313" key="3">
    <source>
        <dbReference type="EMBL" id="MBP1906202.1"/>
    </source>
</evidence>
<feature type="domain" description="CAAX prenyl protease 2/Lysostaphin resistance protein A-like" evidence="2">
    <location>
        <begin position="89"/>
        <end position="168"/>
    </location>
</feature>
<feature type="transmembrane region" description="Helical" evidence="1">
    <location>
        <begin position="148"/>
        <end position="169"/>
    </location>
</feature>
<keyword evidence="1" id="KW-0812">Transmembrane</keyword>
<keyword evidence="1" id="KW-1133">Transmembrane helix</keyword>
<feature type="transmembrane region" description="Helical" evidence="1">
    <location>
        <begin position="51"/>
        <end position="72"/>
    </location>
</feature>
<dbReference type="EMBL" id="JAGGKG010000013">
    <property type="protein sequence ID" value="MBP1906202.1"/>
    <property type="molecule type" value="Genomic_DNA"/>
</dbReference>
<protein>
    <recommendedName>
        <fullName evidence="2">CAAX prenyl protease 2/Lysostaphin resistance protein A-like domain-containing protein</fullName>
    </recommendedName>
</protein>
<keyword evidence="4" id="KW-1185">Reference proteome</keyword>
<accession>A0ABS4FUE6</accession>
<sequence length="199" mass="23437">MEFNFIVLLLLLAVYYFVKRYVNHSLVIFLEFIIMLMFFNHKVINFELKQFVFIAVGYFLSSFLTSITNLIVKGSFIKPDIKIPLNNLHIVTGIWEEVFWRSVVFTLMSKSFIYFSNHSLNLIFVVLFSSLVFVVIHKYKSTADYVEMYLFTLCLTVTAIYIPYMNVGLHIGRNCFILKLQEKKDREQIQKSDNCKEAS</sequence>
<feature type="transmembrane region" description="Helical" evidence="1">
    <location>
        <begin position="118"/>
        <end position="136"/>
    </location>
</feature>
<comment type="caution">
    <text evidence="3">The sequence shown here is derived from an EMBL/GenBank/DDBJ whole genome shotgun (WGS) entry which is preliminary data.</text>
</comment>
<dbReference type="RefSeq" id="WP_425343004.1">
    <property type="nucleotide sequence ID" value="NZ_JAGGKG010000013.1"/>
</dbReference>
<evidence type="ECO:0000259" key="2">
    <source>
        <dbReference type="Pfam" id="PF02517"/>
    </source>
</evidence>
<dbReference type="Pfam" id="PF02517">
    <property type="entry name" value="Rce1-like"/>
    <property type="match status" value="1"/>
</dbReference>
<feature type="transmembrane region" description="Helical" evidence="1">
    <location>
        <begin position="21"/>
        <end position="39"/>
    </location>
</feature>
<name>A0ABS4FUE6_9BACL</name>
<evidence type="ECO:0000256" key="1">
    <source>
        <dbReference type="SAM" id="Phobius"/>
    </source>
</evidence>
<reference evidence="3 4" key="1">
    <citation type="submission" date="2021-03" db="EMBL/GenBank/DDBJ databases">
        <title>Genomic Encyclopedia of Type Strains, Phase IV (KMG-IV): sequencing the most valuable type-strain genomes for metagenomic binning, comparative biology and taxonomic classification.</title>
        <authorList>
            <person name="Goeker M."/>
        </authorList>
    </citation>
    <scope>NUCLEOTIDE SEQUENCE [LARGE SCALE GENOMIC DNA]</scope>
    <source>
        <strain evidence="3 4">DSM 14349</strain>
    </source>
</reference>
<gene>
    <name evidence="3" type="ORF">J2Z32_002851</name>
</gene>
<organism evidence="3 4">
    <name type="scientific">Paenibacillus turicensis</name>
    <dbReference type="NCBI Taxonomy" id="160487"/>
    <lineage>
        <taxon>Bacteria</taxon>
        <taxon>Bacillati</taxon>
        <taxon>Bacillota</taxon>
        <taxon>Bacilli</taxon>
        <taxon>Bacillales</taxon>
        <taxon>Paenibacillaceae</taxon>
        <taxon>Paenibacillus</taxon>
    </lineage>
</organism>
<dbReference type="Proteomes" id="UP001519272">
    <property type="component" value="Unassembled WGS sequence"/>
</dbReference>
<dbReference type="InterPro" id="IPR003675">
    <property type="entry name" value="Rce1/LyrA-like_dom"/>
</dbReference>